<protein>
    <submittedName>
        <fullName evidence="2">Ricin B lectin</fullName>
    </submittedName>
</protein>
<dbReference type="EMBL" id="KB910121">
    <property type="protein sequence ID" value="EOB11403.1"/>
    <property type="molecule type" value="Genomic_DNA"/>
</dbReference>
<sequence>MKQLQNMIKMKQPNIKEKIESNIMILGLIFLNIIFAKEGTLVPFKSKSLRITLMADNSVRFIDPKIYSGKNKSDSTIRYDPKKYRLYIGGDKALCKVDENSPIVSTCVDKVRFIDWKEIGEDGKTKFVTDNNLCLTAGSLDTKTNGYFVNAHQCNTEIPNQKFLFTQVTRDDYTDDSEETGKKKKVQRMKSKTDPDLKVEPTDDELDYERLRDTARKNIVDFQRDVAGSTKEKDVLLTLVDKDHPSYKSHYQSYSTEMKRFLAGTGPNNY</sequence>
<dbReference type="Proteomes" id="UP000016927">
    <property type="component" value="Unassembled WGS sequence"/>
</dbReference>
<proteinExistence type="predicted"/>
<dbReference type="GO" id="GO:0030246">
    <property type="term" value="F:carbohydrate binding"/>
    <property type="evidence" value="ECO:0007669"/>
    <property type="project" value="UniProtKB-KW"/>
</dbReference>
<feature type="region of interest" description="Disordered" evidence="1">
    <location>
        <begin position="174"/>
        <end position="203"/>
    </location>
</feature>
<organism evidence="2 3">
    <name type="scientific">Nosema bombycis (strain CQ1 / CVCC 102059)</name>
    <name type="common">Microsporidian parasite</name>
    <name type="synonym">Pebrine of silkworm</name>
    <dbReference type="NCBI Taxonomy" id="578461"/>
    <lineage>
        <taxon>Eukaryota</taxon>
        <taxon>Fungi</taxon>
        <taxon>Fungi incertae sedis</taxon>
        <taxon>Microsporidia</taxon>
        <taxon>Nosematidae</taxon>
        <taxon>Nosema</taxon>
    </lineage>
</organism>
<dbReference type="SUPFAM" id="SSF50370">
    <property type="entry name" value="Ricin B-like lectins"/>
    <property type="match status" value="1"/>
</dbReference>
<keyword evidence="3" id="KW-1185">Reference proteome</keyword>
<name>R0MF93_NOSB1</name>
<gene>
    <name evidence="2" type="ORF">NBO_1214g0002</name>
</gene>
<accession>R0MF93</accession>
<keyword evidence="2" id="KW-0430">Lectin</keyword>
<reference evidence="2 3" key="1">
    <citation type="journal article" date="2013" name="BMC Genomics">
        <title>Comparative genomics of parasitic silkworm microsporidia reveal an association between genome expansion and host adaptation.</title>
        <authorList>
            <person name="Pan G."/>
            <person name="Xu J."/>
            <person name="Li T."/>
            <person name="Xia Q."/>
            <person name="Liu S.L."/>
            <person name="Zhang G."/>
            <person name="Li S."/>
            <person name="Li C."/>
            <person name="Liu H."/>
            <person name="Yang L."/>
            <person name="Liu T."/>
            <person name="Zhang X."/>
            <person name="Wu Z."/>
            <person name="Fan W."/>
            <person name="Dang X."/>
            <person name="Xiang H."/>
            <person name="Tao M."/>
            <person name="Li Y."/>
            <person name="Hu J."/>
            <person name="Li Z."/>
            <person name="Lin L."/>
            <person name="Luo J."/>
            <person name="Geng L."/>
            <person name="Wang L."/>
            <person name="Long M."/>
            <person name="Wan Y."/>
            <person name="He N."/>
            <person name="Zhang Z."/>
            <person name="Lu C."/>
            <person name="Keeling P.J."/>
            <person name="Wang J."/>
            <person name="Xiang Z."/>
            <person name="Zhou Z."/>
        </authorList>
    </citation>
    <scope>NUCLEOTIDE SEQUENCE [LARGE SCALE GENOMIC DNA]</scope>
    <source>
        <strain evidence="3">CQ1 / CVCC 102059</strain>
    </source>
</reference>
<evidence type="ECO:0000313" key="2">
    <source>
        <dbReference type="EMBL" id="EOB11403.1"/>
    </source>
</evidence>
<feature type="compositionally biased region" description="Basic and acidic residues" evidence="1">
    <location>
        <begin position="191"/>
        <end position="201"/>
    </location>
</feature>
<dbReference type="OrthoDB" id="10251780at2759"/>
<evidence type="ECO:0000256" key="1">
    <source>
        <dbReference type="SAM" id="MobiDB-lite"/>
    </source>
</evidence>
<dbReference type="AlphaFoldDB" id="R0MF93"/>
<dbReference type="InterPro" id="IPR035992">
    <property type="entry name" value="Ricin_B-like_lectins"/>
</dbReference>
<dbReference type="PROSITE" id="PS50231">
    <property type="entry name" value="RICIN_B_LECTIN"/>
    <property type="match status" value="1"/>
</dbReference>
<dbReference type="HOGENOM" id="CLU_1190206_0_0_1"/>
<evidence type="ECO:0000313" key="3">
    <source>
        <dbReference type="Proteomes" id="UP000016927"/>
    </source>
</evidence>
<dbReference type="VEuPathDB" id="MicrosporidiaDB:NBO_1214g0002"/>